<dbReference type="InterPro" id="IPR003593">
    <property type="entry name" value="AAA+_ATPase"/>
</dbReference>
<dbReference type="AlphaFoldDB" id="A0A8I2YKK3"/>
<dbReference type="GO" id="GO:0016787">
    <property type="term" value="F:hydrolase activity"/>
    <property type="evidence" value="ECO:0007669"/>
    <property type="project" value="UniProtKB-KW"/>
</dbReference>
<dbReference type="GO" id="GO:0005657">
    <property type="term" value="C:replication fork"/>
    <property type="evidence" value="ECO:0007669"/>
    <property type="project" value="TreeGrafter"/>
</dbReference>
<evidence type="ECO:0000313" key="4">
    <source>
        <dbReference type="EMBL" id="KAG6374334.1"/>
    </source>
</evidence>
<evidence type="ECO:0000259" key="3">
    <source>
        <dbReference type="PROSITE" id="PS50162"/>
    </source>
</evidence>
<feature type="domain" description="RecA family profile 1" evidence="3">
    <location>
        <begin position="84"/>
        <end position="255"/>
    </location>
</feature>
<dbReference type="GO" id="GO:0000724">
    <property type="term" value="P:double-strand break repair via homologous recombination"/>
    <property type="evidence" value="ECO:0007669"/>
    <property type="project" value="TreeGrafter"/>
</dbReference>
<dbReference type="GO" id="GO:0000400">
    <property type="term" value="F:four-way junction DNA binding"/>
    <property type="evidence" value="ECO:0007669"/>
    <property type="project" value="TreeGrafter"/>
</dbReference>
<dbReference type="InterPro" id="IPR051988">
    <property type="entry name" value="HRR_RAD51_Paralog"/>
</dbReference>
<organism evidence="4 5">
    <name type="scientific">Boletus reticuloceps</name>
    <dbReference type="NCBI Taxonomy" id="495285"/>
    <lineage>
        <taxon>Eukaryota</taxon>
        <taxon>Fungi</taxon>
        <taxon>Dikarya</taxon>
        <taxon>Basidiomycota</taxon>
        <taxon>Agaricomycotina</taxon>
        <taxon>Agaricomycetes</taxon>
        <taxon>Agaricomycetidae</taxon>
        <taxon>Boletales</taxon>
        <taxon>Boletineae</taxon>
        <taxon>Boletaceae</taxon>
        <taxon>Boletoideae</taxon>
        <taxon>Boletus</taxon>
    </lineage>
</organism>
<dbReference type="GO" id="GO:0042148">
    <property type="term" value="P:DNA strand invasion"/>
    <property type="evidence" value="ECO:0007669"/>
    <property type="project" value="TreeGrafter"/>
</dbReference>
<protein>
    <submittedName>
        <fullName evidence="4">P-loop containing nucleoside triphosphate hydrolase protein</fullName>
    </submittedName>
</protein>
<dbReference type="GO" id="GO:0140664">
    <property type="term" value="F:ATP-dependent DNA damage sensor activity"/>
    <property type="evidence" value="ECO:0007669"/>
    <property type="project" value="InterPro"/>
</dbReference>
<dbReference type="Pfam" id="PF08423">
    <property type="entry name" value="Rad51"/>
    <property type="match status" value="1"/>
</dbReference>
<evidence type="ECO:0000256" key="2">
    <source>
        <dbReference type="ARBA" id="ARBA00023242"/>
    </source>
</evidence>
<dbReference type="GO" id="GO:0007131">
    <property type="term" value="P:reciprocal meiotic recombination"/>
    <property type="evidence" value="ECO:0007669"/>
    <property type="project" value="TreeGrafter"/>
</dbReference>
<keyword evidence="2" id="KW-0539">Nucleus</keyword>
<accession>A0A8I2YKK3</accession>
<dbReference type="PANTHER" id="PTHR46457:SF1">
    <property type="entry name" value="DNA REPAIR PROTEIN RAD51 HOMOLOG 4"/>
    <property type="match status" value="1"/>
</dbReference>
<dbReference type="InterPro" id="IPR020588">
    <property type="entry name" value="RecA_ATP-bd"/>
</dbReference>
<dbReference type="PANTHER" id="PTHR46457">
    <property type="entry name" value="DNA REPAIR PROTEIN RAD51 HOMOLOG 4"/>
    <property type="match status" value="1"/>
</dbReference>
<dbReference type="InterPro" id="IPR013632">
    <property type="entry name" value="Rad51_C"/>
</dbReference>
<dbReference type="OrthoDB" id="336321at2759"/>
<evidence type="ECO:0000313" key="5">
    <source>
        <dbReference type="Proteomes" id="UP000683000"/>
    </source>
</evidence>
<dbReference type="EMBL" id="JAGFBS010000018">
    <property type="protein sequence ID" value="KAG6374334.1"/>
    <property type="molecule type" value="Genomic_DNA"/>
</dbReference>
<dbReference type="SMART" id="SM00382">
    <property type="entry name" value="AAA"/>
    <property type="match status" value="1"/>
</dbReference>
<comment type="subcellular location">
    <subcellularLocation>
        <location evidence="1">Nucleus</location>
    </subcellularLocation>
</comment>
<proteinExistence type="predicted"/>
<dbReference type="GO" id="GO:0000723">
    <property type="term" value="P:telomere maintenance"/>
    <property type="evidence" value="ECO:0007669"/>
    <property type="project" value="TreeGrafter"/>
</dbReference>
<dbReference type="GO" id="GO:0005524">
    <property type="term" value="F:ATP binding"/>
    <property type="evidence" value="ECO:0007669"/>
    <property type="project" value="InterPro"/>
</dbReference>
<dbReference type="Gene3D" id="3.40.50.300">
    <property type="entry name" value="P-loop containing nucleotide triphosphate hydrolases"/>
    <property type="match status" value="1"/>
</dbReference>
<reference evidence="4" key="1">
    <citation type="submission" date="2021-03" db="EMBL/GenBank/DDBJ databases">
        <title>Evolutionary innovations through gain and loss of genes in the ectomycorrhizal Boletales.</title>
        <authorList>
            <person name="Wu G."/>
            <person name="Miyauchi S."/>
            <person name="Morin E."/>
            <person name="Yang Z.-L."/>
            <person name="Xu J."/>
            <person name="Martin F.M."/>
        </authorList>
    </citation>
    <scope>NUCLEOTIDE SEQUENCE</scope>
    <source>
        <strain evidence="4">BR01</strain>
    </source>
</reference>
<comment type="caution">
    <text evidence="4">The sequence shown here is derived from an EMBL/GenBank/DDBJ whole genome shotgun (WGS) entry which is preliminary data.</text>
</comment>
<dbReference type="PROSITE" id="PS50162">
    <property type="entry name" value="RECA_2"/>
    <property type="match status" value="1"/>
</dbReference>
<dbReference type="InterPro" id="IPR027417">
    <property type="entry name" value="P-loop_NTPase"/>
</dbReference>
<dbReference type="Proteomes" id="UP000683000">
    <property type="component" value="Unassembled WGS sequence"/>
</dbReference>
<keyword evidence="4" id="KW-0378">Hydrolase</keyword>
<dbReference type="SUPFAM" id="SSF52540">
    <property type="entry name" value="P-loop containing nucleoside triphosphate hydrolases"/>
    <property type="match status" value="1"/>
</dbReference>
<dbReference type="GO" id="GO:0003697">
    <property type="term" value="F:single-stranded DNA binding"/>
    <property type="evidence" value="ECO:0007669"/>
    <property type="project" value="TreeGrafter"/>
</dbReference>
<gene>
    <name evidence="4" type="ORF">JVT61DRAFT_4361</name>
</gene>
<evidence type="ECO:0000256" key="1">
    <source>
        <dbReference type="ARBA" id="ARBA00004123"/>
    </source>
</evidence>
<dbReference type="GO" id="GO:0005815">
    <property type="term" value="C:microtubule organizing center"/>
    <property type="evidence" value="ECO:0007669"/>
    <property type="project" value="TreeGrafter"/>
</dbReference>
<dbReference type="GO" id="GO:0033063">
    <property type="term" value="C:Rad51B-Rad51C-Rad51D-XRCC2 complex"/>
    <property type="evidence" value="ECO:0007669"/>
    <property type="project" value="TreeGrafter"/>
</dbReference>
<keyword evidence="5" id="KW-1185">Reference proteome</keyword>
<sequence>MRLQSLIPTIPDDLVAALEACGIRTDADLLFSGTPVDIIQRLTPGVVSLADLKTYIGLVAESASAPGIRGDALYTEEIQRRRDYNLDITCGVDELDELVNGFDGGRVFEISGDRGSGKTLLVSQIALRLLAAYKEASVLWMDTTGDFSVERTSLIAQQLDGENSSAVLERLQVSLVLNIDTARALLEDVKSSLTTNALRDPRVRLVIIDSITSLLAPSLSAVSSYGHAIMTTFMQHLRNMARSYYLAFLVVNNTSGSLPHNPMSVFSSTVRKPALGPSFTFLTDCTIWLARHEDTTNAEAGSSIHVAEIFKSRPTRSRTWCTFKVHNRILRSATVPE</sequence>
<name>A0A8I2YKK3_9AGAM</name>